<organism evidence="2 3">
    <name type="scientific">Microtetraspora malaysiensis</name>
    <dbReference type="NCBI Taxonomy" id="161358"/>
    <lineage>
        <taxon>Bacteria</taxon>
        <taxon>Bacillati</taxon>
        <taxon>Actinomycetota</taxon>
        <taxon>Actinomycetes</taxon>
        <taxon>Streptosporangiales</taxon>
        <taxon>Streptosporangiaceae</taxon>
        <taxon>Microtetraspora</taxon>
    </lineage>
</organism>
<proteinExistence type="predicted"/>
<comment type="caution">
    <text evidence="2">The sequence shown here is derived from an EMBL/GenBank/DDBJ whole genome shotgun (WGS) entry which is preliminary data.</text>
</comment>
<dbReference type="InterPro" id="IPR035901">
    <property type="entry name" value="GIY-YIG_endonuc_sf"/>
</dbReference>
<sequence length="213" mass="25092">MPENAQKPNDEGLAPYEDTLFHIELIRNKIDKLITVQVNAEQQLLHRAGRDYTAGRLPIESLSVLYQRYRDTVWRQEGGRRFYFDRAPFTWVWNINVPIRSDELPHLLRRLERARRNAPNDANGSWSGEYPLDDEAPRPLNGESVVYLLFDTDNVPCYVGSTEYFKSRIQAHGRDKKFVRWAAYPCADREAAYLLEERLLKEHKPYLNRKVTR</sequence>
<dbReference type="SUPFAM" id="SSF82771">
    <property type="entry name" value="GIY-YIG endonuclease"/>
    <property type="match status" value="1"/>
</dbReference>
<evidence type="ECO:0000313" key="2">
    <source>
        <dbReference type="EMBL" id="MFF3665393.1"/>
    </source>
</evidence>
<dbReference type="EMBL" id="JBIASD010000004">
    <property type="protein sequence ID" value="MFF3665393.1"/>
    <property type="molecule type" value="Genomic_DNA"/>
</dbReference>
<dbReference type="InterPro" id="IPR000305">
    <property type="entry name" value="GIY-YIG_endonuc"/>
</dbReference>
<dbReference type="RefSeq" id="WP_387409389.1">
    <property type="nucleotide sequence ID" value="NZ_JBIASD010000004.1"/>
</dbReference>
<protein>
    <submittedName>
        <fullName evidence="2">GIY-YIG nuclease family protein</fullName>
    </submittedName>
</protein>
<accession>A0ABW6SMB2</accession>
<evidence type="ECO:0000313" key="3">
    <source>
        <dbReference type="Proteomes" id="UP001602013"/>
    </source>
</evidence>
<dbReference type="CDD" id="cd00719">
    <property type="entry name" value="GIY-YIG_SF"/>
    <property type="match status" value="1"/>
</dbReference>
<feature type="domain" description="GIY-YIG" evidence="1">
    <location>
        <begin position="143"/>
        <end position="213"/>
    </location>
</feature>
<reference evidence="2 3" key="1">
    <citation type="submission" date="2024-10" db="EMBL/GenBank/DDBJ databases">
        <title>The Natural Products Discovery Center: Release of the First 8490 Sequenced Strains for Exploring Actinobacteria Biosynthetic Diversity.</title>
        <authorList>
            <person name="Kalkreuter E."/>
            <person name="Kautsar S.A."/>
            <person name="Yang D."/>
            <person name="Bader C.D."/>
            <person name="Teijaro C.N."/>
            <person name="Fluegel L."/>
            <person name="Davis C.M."/>
            <person name="Simpson J.R."/>
            <person name="Lauterbach L."/>
            <person name="Steele A.D."/>
            <person name="Gui C."/>
            <person name="Meng S."/>
            <person name="Li G."/>
            <person name="Viehrig K."/>
            <person name="Ye F."/>
            <person name="Su P."/>
            <person name="Kiefer A.F."/>
            <person name="Nichols A."/>
            <person name="Cepeda A.J."/>
            <person name="Yan W."/>
            <person name="Fan B."/>
            <person name="Jiang Y."/>
            <person name="Adhikari A."/>
            <person name="Zheng C.-J."/>
            <person name="Schuster L."/>
            <person name="Cowan T.M."/>
            <person name="Smanski M.J."/>
            <person name="Chevrette M.G."/>
            <person name="De Carvalho L.P.S."/>
            <person name="Shen B."/>
        </authorList>
    </citation>
    <scope>NUCLEOTIDE SEQUENCE [LARGE SCALE GENOMIC DNA]</scope>
    <source>
        <strain evidence="2 3">NPDC002173</strain>
    </source>
</reference>
<dbReference type="Proteomes" id="UP001602013">
    <property type="component" value="Unassembled WGS sequence"/>
</dbReference>
<gene>
    <name evidence="2" type="ORF">ACFYXI_07345</name>
</gene>
<keyword evidence="3" id="KW-1185">Reference proteome</keyword>
<name>A0ABW6SMB2_9ACTN</name>
<dbReference type="SMART" id="SM00465">
    <property type="entry name" value="GIYc"/>
    <property type="match status" value="1"/>
</dbReference>
<evidence type="ECO:0000259" key="1">
    <source>
        <dbReference type="SMART" id="SM00465"/>
    </source>
</evidence>